<comment type="function">
    <text evidence="9">Catalyzes the first step in the biosynthesis of ornithine lipids, which are phosphorus-free membrane lipids. Catalyzes the 3-hydroxyacyl-acyl carrier protein-dependent acylation of ornithine to form lyso-ornithine lipid (LOL).</text>
</comment>
<keyword evidence="4" id="KW-0443">Lipid metabolism</keyword>
<gene>
    <name evidence="12" type="ORF">FHR90_002411</name>
</gene>
<dbReference type="InterPro" id="IPR052351">
    <property type="entry name" value="Ornithine_N-alpha-AT"/>
</dbReference>
<dbReference type="InterPro" id="IPR016181">
    <property type="entry name" value="Acyl_CoA_acyltransferase"/>
</dbReference>
<evidence type="ECO:0000256" key="7">
    <source>
        <dbReference type="ARBA" id="ARBA00039058"/>
    </source>
</evidence>
<dbReference type="Pfam" id="PF13444">
    <property type="entry name" value="Acetyltransf_5"/>
    <property type="match status" value="1"/>
</dbReference>
<dbReference type="GO" id="GO:0043810">
    <property type="term" value="F:ornithine-acyl [acyl carrier protein] N-acyltransferase activity"/>
    <property type="evidence" value="ECO:0007669"/>
    <property type="project" value="UniProtKB-EC"/>
</dbReference>
<keyword evidence="2" id="KW-0444">Lipid biosynthesis</keyword>
<protein>
    <recommendedName>
        <fullName evidence="8">L-ornithine N(alpha)-acyltransferase</fullName>
        <ecNumber evidence="7">2.3.2.30</ecNumber>
    </recommendedName>
</protein>
<dbReference type="GO" id="GO:0006629">
    <property type="term" value="P:lipid metabolic process"/>
    <property type="evidence" value="ECO:0007669"/>
    <property type="project" value="UniProtKB-KW"/>
</dbReference>
<comment type="similarity">
    <text evidence="6">Belongs to the acetyltransferase family. OlsB subfamily.</text>
</comment>
<dbReference type="AlphaFoldDB" id="A0A839UXS9"/>
<dbReference type="EC" id="2.3.2.30" evidence="7"/>
<feature type="region of interest" description="Disordered" evidence="11">
    <location>
        <begin position="1"/>
        <end position="28"/>
    </location>
</feature>
<comment type="caution">
    <text evidence="12">The sequence shown here is derived from an EMBL/GenBank/DDBJ whole genome shotgun (WGS) entry which is preliminary data.</text>
</comment>
<evidence type="ECO:0000256" key="8">
    <source>
        <dbReference type="ARBA" id="ARBA00039866"/>
    </source>
</evidence>
<comment type="pathway">
    <text evidence="1">Lipid metabolism.</text>
</comment>
<evidence type="ECO:0000256" key="10">
    <source>
        <dbReference type="ARBA" id="ARBA00047785"/>
    </source>
</evidence>
<keyword evidence="5" id="KW-0012">Acyltransferase</keyword>
<evidence type="ECO:0000256" key="1">
    <source>
        <dbReference type="ARBA" id="ARBA00005189"/>
    </source>
</evidence>
<evidence type="ECO:0000256" key="9">
    <source>
        <dbReference type="ARBA" id="ARBA00045724"/>
    </source>
</evidence>
<dbReference type="PANTHER" id="PTHR37323:SF1">
    <property type="entry name" value="L-ORNITHINE N(ALPHA)-ACYLTRANSFERASE"/>
    <property type="match status" value="1"/>
</dbReference>
<organism evidence="12 13">
    <name type="scientific">Endobacter medicaginis</name>
    <dbReference type="NCBI Taxonomy" id="1181271"/>
    <lineage>
        <taxon>Bacteria</taxon>
        <taxon>Pseudomonadati</taxon>
        <taxon>Pseudomonadota</taxon>
        <taxon>Alphaproteobacteria</taxon>
        <taxon>Acetobacterales</taxon>
        <taxon>Acetobacteraceae</taxon>
        <taxon>Endobacter</taxon>
    </lineage>
</organism>
<evidence type="ECO:0000313" key="12">
    <source>
        <dbReference type="EMBL" id="MBB3174566.1"/>
    </source>
</evidence>
<proteinExistence type="inferred from homology"/>
<accession>A0A839UXS9</accession>
<keyword evidence="3" id="KW-0808">Transferase</keyword>
<comment type="catalytic activity">
    <reaction evidence="10">
        <text>a (3R)-hydroxyacyl-[ACP] + L-ornithine = a lyso-ornithine lipid + holo-[ACP] + H(+)</text>
        <dbReference type="Rhea" id="RHEA:20633"/>
        <dbReference type="Rhea" id="RHEA-COMP:9685"/>
        <dbReference type="Rhea" id="RHEA-COMP:9945"/>
        <dbReference type="ChEBI" id="CHEBI:15378"/>
        <dbReference type="ChEBI" id="CHEBI:46911"/>
        <dbReference type="ChEBI" id="CHEBI:64479"/>
        <dbReference type="ChEBI" id="CHEBI:78827"/>
        <dbReference type="ChEBI" id="CHEBI:138482"/>
        <dbReference type="EC" id="2.3.2.30"/>
    </reaction>
    <physiologicalReaction direction="left-to-right" evidence="10">
        <dbReference type="Rhea" id="RHEA:20634"/>
    </physiologicalReaction>
</comment>
<evidence type="ECO:0000256" key="6">
    <source>
        <dbReference type="ARBA" id="ARBA00038095"/>
    </source>
</evidence>
<reference evidence="12 13" key="1">
    <citation type="submission" date="2020-08" db="EMBL/GenBank/DDBJ databases">
        <title>Genomic Encyclopedia of Type Strains, Phase III (KMG-III): the genomes of soil and plant-associated and newly described type strains.</title>
        <authorList>
            <person name="Whitman W."/>
        </authorList>
    </citation>
    <scope>NUCLEOTIDE SEQUENCE [LARGE SCALE GENOMIC DNA]</scope>
    <source>
        <strain evidence="12 13">CECT 8088</strain>
    </source>
</reference>
<evidence type="ECO:0000256" key="2">
    <source>
        <dbReference type="ARBA" id="ARBA00022516"/>
    </source>
</evidence>
<dbReference type="RefSeq" id="WP_183275302.1">
    <property type="nucleotide sequence ID" value="NZ_JACHXV010000009.1"/>
</dbReference>
<evidence type="ECO:0000256" key="5">
    <source>
        <dbReference type="ARBA" id="ARBA00023315"/>
    </source>
</evidence>
<evidence type="ECO:0000256" key="3">
    <source>
        <dbReference type="ARBA" id="ARBA00022679"/>
    </source>
</evidence>
<evidence type="ECO:0000313" key="13">
    <source>
        <dbReference type="Proteomes" id="UP000557688"/>
    </source>
</evidence>
<dbReference type="Proteomes" id="UP000557688">
    <property type="component" value="Unassembled WGS sequence"/>
</dbReference>
<sequence length="304" mass="33342">MTVTRKIGVPPAPLRKGAGFRPPAELGAEPAPELETGGLGPGFGELRVGQLGVRIAASKAELRAAQALRYKVFYEDMGAQPSGSMAAQHRDFDEFDEVADHLLVIDHERGSGPKGIVGTYRLLRKSAADQVGRFYTAGEYDIGQITEFSSQILELGRSCIDPTYRGRAAMQLMWRGVAAYVFRHRIDVMFGCASLPGTDPDALAVQLSYLYHAHLAPPGLRLRAVPGRFVEMNRLEFGTFDAQRAMQSLPPLIKGYLRLGGFVGDGAVVDPQFNTTDVAVVVKTDLITDKYYRHYERQLRDALG</sequence>
<name>A0A839UXS9_9PROT</name>
<keyword evidence="13" id="KW-1185">Reference proteome</keyword>
<dbReference type="EMBL" id="JACHXV010000009">
    <property type="protein sequence ID" value="MBB3174566.1"/>
    <property type="molecule type" value="Genomic_DNA"/>
</dbReference>
<dbReference type="Gene3D" id="3.40.630.30">
    <property type="match status" value="1"/>
</dbReference>
<evidence type="ECO:0000256" key="11">
    <source>
        <dbReference type="SAM" id="MobiDB-lite"/>
    </source>
</evidence>
<dbReference type="PANTHER" id="PTHR37323">
    <property type="entry name" value="GCN5-RELATED N-ACETYLTRANSFERASE"/>
    <property type="match status" value="1"/>
</dbReference>
<dbReference type="SUPFAM" id="SSF55729">
    <property type="entry name" value="Acyl-CoA N-acyltransferases (Nat)"/>
    <property type="match status" value="1"/>
</dbReference>
<evidence type="ECO:0000256" key="4">
    <source>
        <dbReference type="ARBA" id="ARBA00023098"/>
    </source>
</evidence>